<feature type="region of interest" description="Disordered" evidence="7">
    <location>
        <begin position="1"/>
        <end position="61"/>
    </location>
</feature>
<dbReference type="InterPro" id="IPR050933">
    <property type="entry name" value="Circadian_TF"/>
</dbReference>
<keyword evidence="11" id="KW-1185">Reference proteome</keyword>
<feature type="region of interest" description="Disordered" evidence="7">
    <location>
        <begin position="446"/>
        <end position="484"/>
    </location>
</feature>
<dbReference type="GO" id="GO:0046983">
    <property type="term" value="F:protein dimerization activity"/>
    <property type="evidence" value="ECO:0007669"/>
    <property type="project" value="InterPro"/>
</dbReference>
<comment type="subcellular location">
    <subcellularLocation>
        <location evidence="1">Nucleus</location>
    </subcellularLocation>
</comment>
<dbReference type="EMBL" id="CAHIKZ030002332">
    <property type="protein sequence ID" value="CAE1285148.1"/>
    <property type="molecule type" value="Genomic_DNA"/>
</dbReference>
<dbReference type="GO" id="GO:0003700">
    <property type="term" value="F:DNA-binding transcription factor activity"/>
    <property type="evidence" value="ECO:0007669"/>
    <property type="project" value="InterPro"/>
</dbReference>
<dbReference type="SMART" id="SM00353">
    <property type="entry name" value="HLH"/>
    <property type="match status" value="1"/>
</dbReference>
<dbReference type="CDD" id="cd18947">
    <property type="entry name" value="bHLH-PAS_ARNT"/>
    <property type="match status" value="1"/>
</dbReference>
<evidence type="ECO:0000256" key="6">
    <source>
        <dbReference type="ARBA" id="ARBA00023242"/>
    </source>
</evidence>
<dbReference type="PANTHER" id="PTHR23042">
    <property type="entry name" value="CIRCADIAN PROTEIN CLOCK/ARNT/BMAL/PAS"/>
    <property type="match status" value="1"/>
</dbReference>
<dbReference type="InterPro" id="IPR035965">
    <property type="entry name" value="PAS-like_dom_sf"/>
</dbReference>
<dbReference type="InterPro" id="IPR000014">
    <property type="entry name" value="PAS"/>
</dbReference>
<dbReference type="InterPro" id="IPR036638">
    <property type="entry name" value="HLH_DNA-bd_sf"/>
</dbReference>
<organism evidence="10 11">
    <name type="scientific">Acanthosepion pharaonis</name>
    <name type="common">Pharaoh cuttlefish</name>
    <name type="synonym">Sepia pharaonis</name>
    <dbReference type="NCBI Taxonomy" id="158019"/>
    <lineage>
        <taxon>Eukaryota</taxon>
        <taxon>Metazoa</taxon>
        <taxon>Spiralia</taxon>
        <taxon>Lophotrochozoa</taxon>
        <taxon>Mollusca</taxon>
        <taxon>Cephalopoda</taxon>
        <taxon>Coleoidea</taxon>
        <taxon>Decapodiformes</taxon>
        <taxon>Sepiida</taxon>
        <taxon>Sepiina</taxon>
        <taxon>Sepiidae</taxon>
        <taxon>Acanthosepion</taxon>
    </lineage>
</organism>
<evidence type="ECO:0000256" key="5">
    <source>
        <dbReference type="ARBA" id="ARBA00023163"/>
    </source>
</evidence>
<keyword evidence="3" id="KW-0805">Transcription regulation</keyword>
<evidence type="ECO:0000313" key="10">
    <source>
        <dbReference type="EMBL" id="CAE1285148.1"/>
    </source>
</evidence>
<name>A0A812D0D3_ACAPH</name>
<dbReference type="InterPro" id="IPR013767">
    <property type="entry name" value="PAS_fold"/>
</dbReference>
<dbReference type="GO" id="GO:0005634">
    <property type="term" value="C:nucleus"/>
    <property type="evidence" value="ECO:0007669"/>
    <property type="project" value="UniProtKB-SubCell"/>
</dbReference>
<feature type="domain" description="PAS" evidence="8">
    <location>
        <begin position="139"/>
        <end position="210"/>
    </location>
</feature>
<proteinExistence type="predicted"/>
<gene>
    <name evidence="10" type="ORF">SPHA_45155</name>
</gene>
<accession>A0A812D0D3</accession>
<dbReference type="Pfam" id="PF14598">
    <property type="entry name" value="PAS_11"/>
    <property type="match status" value="1"/>
</dbReference>
<dbReference type="CDD" id="cd00130">
    <property type="entry name" value="PAS"/>
    <property type="match status" value="2"/>
</dbReference>
<dbReference type="PROSITE" id="PS50888">
    <property type="entry name" value="BHLH"/>
    <property type="match status" value="1"/>
</dbReference>
<feature type="compositionally biased region" description="Polar residues" evidence="7">
    <location>
        <begin position="446"/>
        <end position="470"/>
    </location>
</feature>
<feature type="compositionally biased region" description="Low complexity" evidence="7">
    <location>
        <begin position="43"/>
        <end position="52"/>
    </location>
</feature>
<dbReference type="FunFam" id="4.10.280.10:FF:000011">
    <property type="entry name" value="Aryl hydrocarbon receptor nuclear translocator 2"/>
    <property type="match status" value="1"/>
</dbReference>
<evidence type="ECO:0000313" key="11">
    <source>
        <dbReference type="Proteomes" id="UP000597762"/>
    </source>
</evidence>
<feature type="compositionally biased region" description="Polar residues" evidence="7">
    <location>
        <begin position="618"/>
        <end position="646"/>
    </location>
</feature>
<dbReference type="Pfam" id="PF00010">
    <property type="entry name" value="HLH"/>
    <property type="match status" value="1"/>
</dbReference>
<evidence type="ECO:0000256" key="1">
    <source>
        <dbReference type="ARBA" id="ARBA00004123"/>
    </source>
</evidence>
<dbReference type="GO" id="GO:0003677">
    <property type="term" value="F:DNA binding"/>
    <property type="evidence" value="ECO:0007669"/>
    <property type="project" value="UniProtKB-KW"/>
</dbReference>
<dbReference type="GO" id="GO:0005667">
    <property type="term" value="C:transcription regulator complex"/>
    <property type="evidence" value="ECO:0007669"/>
    <property type="project" value="InterPro"/>
</dbReference>
<evidence type="ECO:0000259" key="9">
    <source>
        <dbReference type="PROSITE" id="PS50888"/>
    </source>
</evidence>
<feature type="compositionally biased region" description="Polar residues" evidence="7">
    <location>
        <begin position="565"/>
        <end position="604"/>
    </location>
</feature>
<dbReference type="Gene3D" id="4.10.280.10">
    <property type="entry name" value="Helix-loop-helix DNA-binding domain"/>
    <property type="match status" value="1"/>
</dbReference>
<evidence type="ECO:0000256" key="7">
    <source>
        <dbReference type="SAM" id="MobiDB-lite"/>
    </source>
</evidence>
<sequence length="683" mass="75548">MAAAATVSPGPSGSGAANTPDSGKVARKRKIGSGRDSDDDDSQQGSFSTSQDAIDKERFASDRQHSIRLESHCEIERRRRNKMTAYINELCDMVPTCSTLARKPDKLTILRMAVSHMKTLRGTGNTSNDGSYKPSFLTDQELKHLILEAADGFLFVVQCDTGRIIYVSDSVCPVLNQSQSDWFGNTIYDLVHPDDLEKVREQLSTTDSQNTGRILDLKTGTVKKEGHQSSIRLCMGSRRGFICRMKMGNVQVDPVTANHTVRVRQRNTFGPSSDGSHYSVIHVTGYIKNWPPSNRGVQQIERTDGEEPHSHCCLVGIGRLQVTSATNCNDLMGPNASSEFITRHSIDGKFTFVDQRVTAVLGYQSQELLGKSAFDFYHPEDQAHMKDSFDQVLKLKGQVMSIMYRFRASNREWIWLRTSSFSFQNPYTDEVEYIVCNNSSAKSVQQGTATAPTIPNPSDQSSEPTPTINTYAAPRGLPTDSLGLRTTNVKTDYRDPYHSAAAADVYNRTIIGTNRSTVPQQDLYSYNSQSTMKYPSHTATATMSLSQVSPATTMPSLVRHPNPSPSQMSGTAWSNQGAYTQGQPSADYSTNPGYNQMSPDNSSPDLPPVGFNLPDYKCSQSLWQQWSNNGGDHTQQGSSQANPTAAQQQQQQQPEEFNNMFPMLDQSTSEFSDLTGMFNTFGE</sequence>
<dbReference type="OrthoDB" id="71302at2759"/>
<dbReference type="SMART" id="SM00091">
    <property type="entry name" value="PAS"/>
    <property type="match status" value="2"/>
</dbReference>
<dbReference type="GO" id="GO:0005737">
    <property type="term" value="C:cytoplasm"/>
    <property type="evidence" value="ECO:0007669"/>
    <property type="project" value="InterPro"/>
</dbReference>
<dbReference type="InterPro" id="IPR011598">
    <property type="entry name" value="bHLH_dom"/>
</dbReference>
<evidence type="ECO:0000256" key="4">
    <source>
        <dbReference type="ARBA" id="ARBA00023125"/>
    </source>
</evidence>
<dbReference type="PRINTS" id="PR00785">
    <property type="entry name" value="NCTRNSLOCATR"/>
</dbReference>
<dbReference type="Pfam" id="PF00989">
    <property type="entry name" value="PAS"/>
    <property type="match status" value="1"/>
</dbReference>
<comment type="caution">
    <text evidence="10">The sequence shown here is derived from an EMBL/GenBank/DDBJ whole genome shotgun (WGS) entry which is preliminary data.</text>
</comment>
<evidence type="ECO:0000259" key="8">
    <source>
        <dbReference type="PROSITE" id="PS50112"/>
    </source>
</evidence>
<keyword evidence="6" id="KW-0539">Nucleus</keyword>
<keyword evidence="4" id="KW-0238">DNA-binding</keyword>
<protein>
    <submittedName>
        <fullName evidence="10">ARNT</fullName>
    </submittedName>
</protein>
<feature type="domain" description="BHLH" evidence="9">
    <location>
        <begin position="67"/>
        <end position="120"/>
    </location>
</feature>
<feature type="region of interest" description="Disordered" evidence="7">
    <location>
        <begin position="552"/>
        <end position="654"/>
    </location>
</feature>
<evidence type="ECO:0000256" key="2">
    <source>
        <dbReference type="ARBA" id="ARBA00022737"/>
    </source>
</evidence>
<dbReference type="Proteomes" id="UP000597762">
    <property type="component" value="Unassembled WGS sequence"/>
</dbReference>
<dbReference type="PROSITE" id="PS50112">
    <property type="entry name" value="PAS"/>
    <property type="match status" value="2"/>
</dbReference>
<feature type="compositionally biased region" description="Polar residues" evidence="7">
    <location>
        <begin position="9"/>
        <end position="21"/>
    </location>
</feature>
<dbReference type="InterPro" id="IPR001067">
    <property type="entry name" value="Nuc_translocat"/>
</dbReference>
<dbReference type="AlphaFoldDB" id="A0A812D0D3"/>
<keyword evidence="5" id="KW-0804">Transcription</keyword>
<evidence type="ECO:0000256" key="3">
    <source>
        <dbReference type="ARBA" id="ARBA00023015"/>
    </source>
</evidence>
<dbReference type="SUPFAM" id="SSF55785">
    <property type="entry name" value="PYP-like sensor domain (PAS domain)"/>
    <property type="match status" value="2"/>
</dbReference>
<dbReference type="SUPFAM" id="SSF47459">
    <property type="entry name" value="HLH, helix-loop-helix DNA-binding domain"/>
    <property type="match status" value="1"/>
</dbReference>
<dbReference type="Gene3D" id="3.30.450.20">
    <property type="entry name" value="PAS domain"/>
    <property type="match status" value="2"/>
</dbReference>
<keyword evidence="2" id="KW-0677">Repeat</keyword>
<dbReference type="NCBIfam" id="TIGR00229">
    <property type="entry name" value="sensory_box"/>
    <property type="match status" value="1"/>
</dbReference>
<feature type="domain" description="PAS" evidence="8">
    <location>
        <begin position="347"/>
        <end position="396"/>
    </location>
</feature>
<reference evidence="10" key="1">
    <citation type="submission" date="2021-01" db="EMBL/GenBank/DDBJ databases">
        <authorList>
            <person name="Li R."/>
            <person name="Bekaert M."/>
        </authorList>
    </citation>
    <scope>NUCLEOTIDE SEQUENCE</scope>
    <source>
        <strain evidence="10">Farmed</strain>
    </source>
</reference>